<evidence type="ECO:0000256" key="1">
    <source>
        <dbReference type="SAM" id="MobiDB-lite"/>
    </source>
</evidence>
<protein>
    <submittedName>
        <fullName evidence="2">Uncharacterized protein</fullName>
    </submittedName>
</protein>
<evidence type="ECO:0000313" key="3">
    <source>
        <dbReference type="Proteomes" id="UP000652760"/>
    </source>
</evidence>
<proteinExistence type="predicted"/>
<gene>
    <name evidence="2" type="ORF">JHL17_20280</name>
</gene>
<feature type="compositionally biased region" description="Basic and acidic residues" evidence="1">
    <location>
        <begin position="170"/>
        <end position="183"/>
    </location>
</feature>
<dbReference type="Proteomes" id="UP000652760">
    <property type="component" value="Unassembled WGS sequence"/>
</dbReference>
<organism evidence="2 3">
    <name type="scientific">Azospirillum endophyticum</name>
    <dbReference type="NCBI Taxonomy" id="2800326"/>
    <lineage>
        <taxon>Bacteria</taxon>
        <taxon>Pseudomonadati</taxon>
        <taxon>Pseudomonadota</taxon>
        <taxon>Alphaproteobacteria</taxon>
        <taxon>Rhodospirillales</taxon>
        <taxon>Azospirillaceae</taxon>
        <taxon>Azospirillum</taxon>
    </lineage>
</organism>
<sequence length="264" mass="27698">MPASHPADGVPKMAGAITDYNGPNVTLAGGSALKKFMEHTAAAAKKKIEETGSVAGFKADFRSADGEISVNITSDFGTDLNGKSGYALSYRLETTDKGVQVGGGEGGSNVADSGDDIDQFVSTVGKMNDSVGTKSGKMTEEEELKYVKENLPPEQYEKFVQGIKESKAAYEAQQRELRGEKGDASSPASGGGTRLDRMKARSEDAAQLAERLLKGVTGRDQSEANGPAHWLASSLTDPATDKSSAQTADKASPPPSYKPVDLKT</sequence>
<keyword evidence="3" id="KW-1185">Reference proteome</keyword>
<comment type="caution">
    <text evidence="2">The sequence shown here is derived from an EMBL/GenBank/DDBJ whole genome shotgun (WGS) entry which is preliminary data.</text>
</comment>
<feature type="region of interest" description="Disordered" evidence="1">
    <location>
        <begin position="170"/>
        <end position="264"/>
    </location>
</feature>
<feature type="region of interest" description="Disordered" evidence="1">
    <location>
        <begin position="97"/>
        <end position="116"/>
    </location>
</feature>
<name>A0ABS1F8Q5_9PROT</name>
<dbReference type="EMBL" id="JAENHM010000058">
    <property type="protein sequence ID" value="MBK1839748.1"/>
    <property type="molecule type" value="Genomic_DNA"/>
</dbReference>
<feature type="compositionally biased region" description="Polar residues" evidence="1">
    <location>
        <begin position="233"/>
        <end position="249"/>
    </location>
</feature>
<reference evidence="3" key="1">
    <citation type="submission" date="2021-01" db="EMBL/GenBank/DDBJ databases">
        <title>Genome public.</title>
        <authorList>
            <person name="Liu C."/>
            <person name="Sun Q."/>
        </authorList>
    </citation>
    <scope>NUCLEOTIDE SEQUENCE [LARGE SCALE GENOMIC DNA]</scope>
    <source>
        <strain evidence="3">YIM B02556</strain>
    </source>
</reference>
<feature type="compositionally biased region" description="Basic and acidic residues" evidence="1">
    <location>
        <begin position="194"/>
        <end position="204"/>
    </location>
</feature>
<evidence type="ECO:0000313" key="2">
    <source>
        <dbReference type="EMBL" id="MBK1839748.1"/>
    </source>
</evidence>
<accession>A0ABS1F8Q5</accession>